<sequence length="99" mass="11316">MVLFLSFGTTSTTIMVSSRCPCQTNPEEEGRLVGELEPELELEDALEQSSKEAVKSGRGKGIPFLCLRWLCWQNYLIFAFIRMRVQRSFKSTYWSGVIS</sequence>
<dbReference type="Proteomes" id="UP000827976">
    <property type="component" value="Chromosome 17"/>
</dbReference>
<proteinExistence type="predicted"/>
<name>A0ACB7UCE1_DIOAL</name>
<reference evidence="2" key="1">
    <citation type="journal article" date="2022" name="Nat. Commun.">
        <title>Chromosome evolution and the genetic basis of agronomically important traits in greater yam.</title>
        <authorList>
            <person name="Bredeson J.V."/>
            <person name="Lyons J.B."/>
            <person name="Oniyinde I.O."/>
            <person name="Okereke N.R."/>
            <person name="Kolade O."/>
            <person name="Nnabue I."/>
            <person name="Nwadili C.O."/>
            <person name="Hribova E."/>
            <person name="Parker M."/>
            <person name="Nwogha J."/>
            <person name="Shu S."/>
            <person name="Carlson J."/>
            <person name="Kariba R."/>
            <person name="Muthemba S."/>
            <person name="Knop K."/>
            <person name="Barton G.J."/>
            <person name="Sherwood A.V."/>
            <person name="Lopez-Montes A."/>
            <person name="Asiedu R."/>
            <person name="Jamnadass R."/>
            <person name="Muchugi A."/>
            <person name="Goodstein D."/>
            <person name="Egesi C.N."/>
            <person name="Featherston J."/>
            <person name="Asfaw A."/>
            <person name="Simpson G.G."/>
            <person name="Dolezel J."/>
            <person name="Hendre P.S."/>
            <person name="Van Deynze A."/>
            <person name="Kumar P.L."/>
            <person name="Obidiegwu J.E."/>
            <person name="Bhattacharjee R."/>
            <person name="Rokhsar D.S."/>
        </authorList>
    </citation>
    <scope>NUCLEOTIDE SEQUENCE [LARGE SCALE GENOMIC DNA]</scope>
    <source>
        <strain evidence="2">cv. TDa95/00328</strain>
    </source>
</reference>
<evidence type="ECO:0000313" key="1">
    <source>
        <dbReference type="EMBL" id="KAH7657956.1"/>
    </source>
</evidence>
<comment type="caution">
    <text evidence="1">The sequence shown here is derived from an EMBL/GenBank/DDBJ whole genome shotgun (WGS) entry which is preliminary data.</text>
</comment>
<gene>
    <name evidence="1" type="ORF">IHE45_17G054000</name>
</gene>
<evidence type="ECO:0000313" key="2">
    <source>
        <dbReference type="Proteomes" id="UP000827976"/>
    </source>
</evidence>
<accession>A0ACB7UCE1</accession>
<dbReference type="EMBL" id="CM037027">
    <property type="protein sequence ID" value="KAH7657956.1"/>
    <property type="molecule type" value="Genomic_DNA"/>
</dbReference>
<organism evidence="1 2">
    <name type="scientific">Dioscorea alata</name>
    <name type="common">Purple yam</name>
    <dbReference type="NCBI Taxonomy" id="55571"/>
    <lineage>
        <taxon>Eukaryota</taxon>
        <taxon>Viridiplantae</taxon>
        <taxon>Streptophyta</taxon>
        <taxon>Embryophyta</taxon>
        <taxon>Tracheophyta</taxon>
        <taxon>Spermatophyta</taxon>
        <taxon>Magnoliopsida</taxon>
        <taxon>Liliopsida</taxon>
        <taxon>Dioscoreales</taxon>
        <taxon>Dioscoreaceae</taxon>
        <taxon>Dioscorea</taxon>
    </lineage>
</organism>
<protein>
    <submittedName>
        <fullName evidence="1">Uncharacterized protein</fullName>
    </submittedName>
</protein>
<keyword evidence="2" id="KW-1185">Reference proteome</keyword>